<feature type="zinc finger region" description="C3H1-type" evidence="6">
    <location>
        <begin position="77"/>
        <end position="101"/>
    </location>
</feature>
<name>A0A672FDX7_SALFA</name>
<dbReference type="GO" id="GO:0005634">
    <property type="term" value="C:nucleus"/>
    <property type="evidence" value="ECO:0007669"/>
    <property type="project" value="TreeGrafter"/>
</dbReference>
<dbReference type="GO" id="GO:0003950">
    <property type="term" value="F:NAD+ poly-ADP-ribosyltransferase activity"/>
    <property type="evidence" value="ECO:0007669"/>
    <property type="project" value="TreeGrafter"/>
</dbReference>
<keyword evidence="1" id="KW-0597">Phosphoprotein</keyword>
<proteinExistence type="predicted"/>
<evidence type="ECO:0000259" key="8">
    <source>
        <dbReference type="PROSITE" id="PS50103"/>
    </source>
</evidence>
<feature type="domain" description="C3H1-type" evidence="8">
    <location>
        <begin position="132"/>
        <end position="164"/>
    </location>
</feature>
<keyword evidence="4 6" id="KW-0863">Zinc-finger</keyword>
<reference evidence="9" key="1">
    <citation type="submission" date="2019-06" db="EMBL/GenBank/DDBJ databases">
        <authorList>
            <consortium name="Wellcome Sanger Institute Data Sharing"/>
        </authorList>
    </citation>
    <scope>NUCLEOTIDE SEQUENCE [LARGE SCALE GENOMIC DNA]</scope>
</reference>
<dbReference type="InterPro" id="IPR051712">
    <property type="entry name" value="ARTD-AVP"/>
</dbReference>
<dbReference type="InterPro" id="IPR000571">
    <property type="entry name" value="Znf_CCCH"/>
</dbReference>
<dbReference type="InterPro" id="IPR057602">
    <property type="entry name" value="Zfn-CCCH_PARP12"/>
</dbReference>
<keyword evidence="10" id="KW-1185">Reference proteome</keyword>
<protein>
    <submittedName>
        <fullName evidence="9">Si:ch73-252i11.1</fullName>
    </submittedName>
</protein>
<evidence type="ECO:0000256" key="2">
    <source>
        <dbReference type="ARBA" id="ARBA00022723"/>
    </source>
</evidence>
<dbReference type="PROSITE" id="PS50103">
    <property type="entry name" value="ZF_C3H1"/>
    <property type="match status" value="2"/>
</dbReference>
<evidence type="ECO:0000256" key="4">
    <source>
        <dbReference type="ARBA" id="ARBA00022771"/>
    </source>
</evidence>
<reference evidence="9" key="3">
    <citation type="submission" date="2025-09" db="UniProtKB">
        <authorList>
            <consortium name="Ensembl"/>
        </authorList>
    </citation>
    <scope>IDENTIFICATION</scope>
</reference>
<organism evidence="9 10">
    <name type="scientific">Salarias fasciatus</name>
    <name type="common">Jewelled blenny</name>
    <name type="synonym">Blennius fasciatus</name>
    <dbReference type="NCBI Taxonomy" id="181472"/>
    <lineage>
        <taxon>Eukaryota</taxon>
        <taxon>Metazoa</taxon>
        <taxon>Chordata</taxon>
        <taxon>Craniata</taxon>
        <taxon>Vertebrata</taxon>
        <taxon>Euteleostomi</taxon>
        <taxon>Actinopterygii</taxon>
        <taxon>Neopterygii</taxon>
        <taxon>Teleostei</taxon>
        <taxon>Neoteleostei</taxon>
        <taxon>Acanthomorphata</taxon>
        <taxon>Ovalentaria</taxon>
        <taxon>Blenniimorphae</taxon>
        <taxon>Blenniiformes</taxon>
        <taxon>Blennioidei</taxon>
        <taxon>Blenniidae</taxon>
        <taxon>Salariinae</taxon>
        <taxon>Salarias</taxon>
    </lineage>
</organism>
<evidence type="ECO:0000256" key="7">
    <source>
        <dbReference type="SAM" id="MobiDB-lite"/>
    </source>
</evidence>
<dbReference type="PANTHER" id="PTHR45740:SF15">
    <property type="entry name" value="ZINC FINGER CCCH TYPE DOMAIN CONTAINING 1-LIKE"/>
    <property type="match status" value="1"/>
</dbReference>
<keyword evidence="2 6" id="KW-0479">Metal-binding</keyword>
<evidence type="ECO:0000256" key="5">
    <source>
        <dbReference type="ARBA" id="ARBA00022833"/>
    </source>
</evidence>
<dbReference type="PANTHER" id="PTHR45740">
    <property type="entry name" value="POLY [ADP-RIBOSE] POLYMERASE"/>
    <property type="match status" value="1"/>
</dbReference>
<reference evidence="9" key="2">
    <citation type="submission" date="2025-08" db="UniProtKB">
        <authorList>
            <consortium name="Ensembl"/>
        </authorList>
    </citation>
    <scope>IDENTIFICATION</scope>
</reference>
<keyword evidence="3" id="KW-0677">Repeat</keyword>
<sequence>MESEILKIICANQGSVGHQDLIYNLCPGDPSRVSELIGSGDRLVLCTVNGEQRVVARSRLFLCRAKDCPGGCRGLHLCRGFLLSESCPFNRRQCSFSHDLSSDHNQRMLRDHGLQGLSRAELCTLQLQSDHTLLPQVCHDYNNGSGPFGVCQDGDGCKRLHVCERFISSQCAGAGCPKSHDFSDPQPLGVLHERGVPDSLLRPLKSAYANKAALWSADKLAGRVGHKFNSRQDAVQMAGERGRPLDGAARQRDHREGLLRPPQLLQVPGSQVTGHRSQVRERTR</sequence>
<evidence type="ECO:0000313" key="10">
    <source>
        <dbReference type="Proteomes" id="UP000472267"/>
    </source>
</evidence>
<evidence type="ECO:0000313" key="9">
    <source>
        <dbReference type="Ensembl" id="ENSSFAP00005003912.1"/>
    </source>
</evidence>
<feature type="zinc finger region" description="C3H1-type" evidence="6">
    <location>
        <begin position="132"/>
        <end position="164"/>
    </location>
</feature>
<dbReference type="GO" id="GO:1990404">
    <property type="term" value="F:NAD+-protein mono-ADP-ribosyltransferase activity"/>
    <property type="evidence" value="ECO:0007669"/>
    <property type="project" value="TreeGrafter"/>
</dbReference>
<dbReference type="Pfam" id="PF25261">
    <property type="entry name" value="zf-CCCH_PARP12"/>
    <property type="match status" value="1"/>
</dbReference>
<feature type="region of interest" description="Disordered" evidence="7">
    <location>
        <begin position="231"/>
        <end position="284"/>
    </location>
</feature>
<dbReference type="AlphaFoldDB" id="A0A672FDX7"/>
<feature type="domain" description="C3H1-type" evidence="8">
    <location>
        <begin position="77"/>
        <end position="101"/>
    </location>
</feature>
<evidence type="ECO:0000256" key="3">
    <source>
        <dbReference type="ARBA" id="ARBA00022737"/>
    </source>
</evidence>
<feature type="compositionally biased region" description="Basic and acidic residues" evidence="7">
    <location>
        <begin position="240"/>
        <end position="258"/>
    </location>
</feature>
<dbReference type="Ensembl" id="ENSSFAT00005004185.1">
    <property type="protein sequence ID" value="ENSSFAP00005003912.1"/>
    <property type="gene ID" value="ENSSFAG00005002660.1"/>
</dbReference>
<accession>A0A672FDX7</accession>
<evidence type="ECO:0000256" key="1">
    <source>
        <dbReference type="ARBA" id="ARBA00022553"/>
    </source>
</evidence>
<keyword evidence="5 6" id="KW-0862">Zinc</keyword>
<dbReference type="Proteomes" id="UP000472267">
    <property type="component" value="Chromosome 17"/>
</dbReference>
<dbReference type="GO" id="GO:0008270">
    <property type="term" value="F:zinc ion binding"/>
    <property type="evidence" value="ECO:0007669"/>
    <property type="project" value="UniProtKB-KW"/>
</dbReference>
<gene>
    <name evidence="9" type="primary">si:ch73-252i11.1</name>
</gene>
<evidence type="ECO:0000256" key="6">
    <source>
        <dbReference type="PROSITE-ProRule" id="PRU00723"/>
    </source>
</evidence>